<sequence length="98" mass="11050">MLNTARNKNGNLENKLYLLNTQSKAHRVAGAELLYHLLVVLYDKEGIESKLLDETQLCETGILYVLEQLLEHCFKDGGCKSPLSHSLLSLSVRPNLLR</sequence>
<organism evidence="1">
    <name type="scientific">Vibrio genomosp. F6</name>
    <dbReference type="NCBI Taxonomy" id="723172"/>
    <lineage>
        <taxon>Bacteria</taxon>
        <taxon>Pseudomonadati</taxon>
        <taxon>Pseudomonadota</taxon>
        <taxon>Gammaproteobacteria</taxon>
        <taxon>Vibrionales</taxon>
        <taxon>Vibrionaceae</taxon>
        <taxon>Vibrio</taxon>
    </lineage>
</organism>
<accession>A0A0H3ZUL3</accession>
<protein>
    <submittedName>
        <fullName evidence="1">Uncharacterized protein</fullName>
    </submittedName>
</protein>
<dbReference type="AlphaFoldDB" id="A0A0H3ZUL3"/>
<evidence type="ECO:0000313" key="1">
    <source>
        <dbReference type="EMBL" id="AKN37226.1"/>
    </source>
</evidence>
<name>A0A0H3ZUL3_9VIBR</name>
<reference evidence="1" key="1">
    <citation type="journal article" date="2015" name="MBio">
        <title>Eco-Evolutionary Dynamics of Episomes among Ecologically Cohesive Bacterial Populations.</title>
        <authorList>
            <person name="Xue H."/>
            <person name="Cordero O.X."/>
            <person name="Camas F.M."/>
            <person name="Trimble W."/>
            <person name="Meyer F."/>
            <person name="Guglielmini J."/>
            <person name="Rocha E.P."/>
            <person name="Polz M.F."/>
        </authorList>
    </citation>
    <scope>NUCLEOTIDE SEQUENCE</scope>
    <source>
        <strain evidence="1">FF_110</strain>
    </source>
</reference>
<dbReference type="EMBL" id="KP795527">
    <property type="protein sequence ID" value="AKN37226.1"/>
    <property type="molecule type" value="Genomic_DNA"/>
</dbReference>
<proteinExistence type="predicted"/>